<feature type="region of interest" description="Disordered" evidence="1">
    <location>
        <begin position="38"/>
        <end position="75"/>
    </location>
</feature>
<feature type="chain" id="PRO_5035310873" evidence="2">
    <location>
        <begin position="34"/>
        <end position="124"/>
    </location>
</feature>
<keyword evidence="2" id="KW-0732">Signal</keyword>
<evidence type="ECO:0000313" key="4">
    <source>
        <dbReference type="Proteomes" id="UP000729402"/>
    </source>
</evidence>
<dbReference type="EMBL" id="JAAALK010000082">
    <property type="protein sequence ID" value="KAG8086007.1"/>
    <property type="molecule type" value="Genomic_DNA"/>
</dbReference>
<organism evidence="3 4">
    <name type="scientific">Zizania palustris</name>
    <name type="common">Northern wild rice</name>
    <dbReference type="NCBI Taxonomy" id="103762"/>
    <lineage>
        <taxon>Eukaryota</taxon>
        <taxon>Viridiplantae</taxon>
        <taxon>Streptophyta</taxon>
        <taxon>Embryophyta</taxon>
        <taxon>Tracheophyta</taxon>
        <taxon>Spermatophyta</taxon>
        <taxon>Magnoliopsida</taxon>
        <taxon>Liliopsida</taxon>
        <taxon>Poales</taxon>
        <taxon>Poaceae</taxon>
        <taxon>BOP clade</taxon>
        <taxon>Oryzoideae</taxon>
        <taxon>Oryzeae</taxon>
        <taxon>Zizaniinae</taxon>
        <taxon>Zizania</taxon>
    </lineage>
</organism>
<name>A0A8J6BDC5_ZIZPA</name>
<evidence type="ECO:0000313" key="3">
    <source>
        <dbReference type="EMBL" id="KAG8086007.1"/>
    </source>
</evidence>
<feature type="compositionally biased region" description="Gly residues" evidence="1">
    <location>
        <begin position="38"/>
        <end position="66"/>
    </location>
</feature>
<feature type="signal peptide" evidence="2">
    <location>
        <begin position="1"/>
        <end position="33"/>
    </location>
</feature>
<gene>
    <name evidence="3" type="ORF">GUJ93_ZPchr0010g10308</name>
</gene>
<keyword evidence="4" id="KW-1185">Reference proteome</keyword>
<accession>A0A8J6BDC5</accession>
<comment type="caution">
    <text evidence="3">The sequence shown here is derived from an EMBL/GenBank/DDBJ whole genome shotgun (WGS) entry which is preliminary data.</text>
</comment>
<dbReference type="AlphaFoldDB" id="A0A8J6BDC5"/>
<sequence>MRRRRSARGSARAVCALLLALLCVAAQFQGALCRSGAGGGGGGGSGRGGGGGGGGGRNGGARGGSGRPINGAAGAGAGVIGSRAGASGSHRRSDATCPHGRGFWRTSGAAAAGAVTSTAILVWF</sequence>
<protein>
    <submittedName>
        <fullName evidence="3">Uncharacterized protein</fullName>
    </submittedName>
</protein>
<evidence type="ECO:0000256" key="1">
    <source>
        <dbReference type="SAM" id="MobiDB-lite"/>
    </source>
</evidence>
<evidence type="ECO:0000256" key="2">
    <source>
        <dbReference type="SAM" id="SignalP"/>
    </source>
</evidence>
<reference evidence="3" key="1">
    <citation type="journal article" date="2021" name="bioRxiv">
        <title>Whole Genome Assembly and Annotation of Northern Wild Rice, Zizania palustris L., Supports a Whole Genome Duplication in the Zizania Genus.</title>
        <authorList>
            <person name="Haas M."/>
            <person name="Kono T."/>
            <person name="Macchietto M."/>
            <person name="Millas R."/>
            <person name="McGilp L."/>
            <person name="Shao M."/>
            <person name="Duquette J."/>
            <person name="Hirsch C.N."/>
            <person name="Kimball J."/>
        </authorList>
    </citation>
    <scope>NUCLEOTIDE SEQUENCE</scope>
    <source>
        <tissue evidence="3">Fresh leaf tissue</tissue>
    </source>
</reference>
<reference evidence="3" key="2">
    <citation type="submission" date="2021-02" db="EMBL/GenBank/DDBJ databases">
        <authorList>
            <person name="Kimball J.A."/>
            <person name="Haas M.W."/>
            <person name="Macchietto M."/>
            <person name="Kono T."/>
            <person name="Duquette J."/>
            <person name="Shao M."/>
        </authorList>
    </citation>
    <scope>NUCLEOTIDE SEQUENCE</scope>
    <source>
        <tissue evidence="3">Fresh leaf tissue</tissue>
    </source>
</reference>
<proteinExistence type="predicted"/>
<dbReference type="Proteomes" id="UP000729402">
    <property type="component" value="Unassembled WGS sequence"/>
</dbReference>